<dbReference type="AlphaFoldDB" id="A0A7G2CBJ9"/>
<dbReference type="InterPro" id="IPR007074">
    <property type="entry name" value="LicD/FKTN/FKRP_NTP_transf"/>
</dbReference>
<evidence type="ECO:0000259" key="1">
    <source>
        <dbReference type="Pfam" id="PF04991"/>
    </source>
</evidence>
<name>A0A7G2CBJ9_9TRYP</name>
<dbReference type="PANTHER" id="PTHR43404:SF1">
    <property type="entry name" value="MNN4P"/>
    <property type="match status" value="1"/>
</dbReference>
<proteinExistence type="predicted"/>
<keyword evidence="3" id="KW-1185">Reference proteome</keyword>
<dbReference type="PANTHER" id="PTHR43404">
    <property type="entry name" value="LIPOPOLYSACCHARIDE CHOLINEPHOSPHOTRANSFERASE LICD"/>
    <property type="match status" value="1"/>
</dbReference>
<dbReference type="Proteomes" id="UP000515908">
    <property type="component" value="Chromosome 06"/>
</dbReference>
<organism evidence="2 3">
    <name type="scientific">Angomonas deanei</name>
    <dbReference type="NCBI Taxonomy" id="59799"/>
    <lineage>
        <taxon>Eukaryota</taxon>
        <taxon>Discoba</taxon>
        <taxon>Euglenozoa</taxon>
        <taxon>Kinetoplastea</taxon>
        <taxon>Metakinetoplastina</taxon>
        <taxon>Trypanosomatida</taxon>
        <taxon>Trypanosomatidae</taxon>
        <taxon>Strigomonadinae</taxon>
        <taxon>Angomonas</taxon>
    </lineage>
</organism>
<feature type="domain" description="LicD/FKTN/FKRP nucleotidyltransferase" evidence="1">
    <location>
        <begin position="103"/>
        <end position="140"/>
    </location>
</feature>
<evidence type="ECO:0000313" key="2">
    <source>
        <dbReference type="EMBL" id="CAD2216304.1"/>
    </source>
</evidence>
<reference evidence="2 3" key="1">
    <citation type="submission" date="2020-08" db="EMBL/GenBank/DDBJ databases">
        <authorList>
            <person name="Newling K."/>
            <person name="Davey J."/>
            <person name="Forrester S."/>
        </authorList>
    </citation>
    <scope>NUCLEOTIDE SEQUENCE [LARGE SCALE GENOMIC DNA]</scope>
    <source>
        <strain evidence="3">Crithidia deanei Carvalho (ATCC PRA-265)</strain>
    </source>
</reference>
<dbReference type="GO" id="GO:0009100">
    <property type="term" value="P:glycoprotein metabolic process"/>
    <property type="evidence" value="ECO:0007669"/>
    <property type="project" value="UniProtKB-ARBA"/>
</dbReference>
<dbReference type="OrthoDB" id="444255at2759"/>
<dbReference type="Pfam" id="PF04991">
    <property type="entry name" value="LicD"/>
    <property type="match status" value="1"/>
</dbReference>
<dbReference type="InterPro" id="IPR052942">
    <property type="entry name" value="LPS_cholinephosphotransferase"/>
</dbReference>
<dbReference type="EMBL" id="LR877150">
    <property type="protein sequence ID" value="CAD2216304.1"/>
    <property type="molecule type" value="Genomic_DNA"/>
</dbReference>
<gene>
    <name evidence="2" type="ORF">ADEAN_000376600</name>
</gene>
<sequence length="307" mass="34627">MKWREIFAKGGRRTSVTRTESLRDMTEEEFARTVAHLDALCTRVTNGESASHSIAPPSVVDIHHTNGRNRFYSKIEHLSDAQVERQLLFQSAFLDLHRIFTTQVKLRFFLACGTALGAHREGYFIAHDDDIDVGVYVSDIALVGAATQAEEQRASNGVLHLLSSLTAEGLFVPFDICGEVEKGLEIRLLHVATQVKVDINVYYPPVEGGDDAYVAQNGTFVWSGTHYEDSLKRKYGMYRFSHKSLTSPDKDLVKTRFCCEADDGPLSFVLGPTERYLVEYFGEDWKQPKPYTYAEGVRGEFKNLIDE</sequence>
<protein>
    <submittedName>
        <fullName evidence="2">LicD family, putative</fullName>
    </submittedName>
</protein>
<dbReference type="VEuPathDB" id="TriTrypDB:ADEAN_000376600"/>
<accession>A0A7G2CBJ9</accession>
<evidence type="ECO:0000313" key="3">
    <source>
        <dbReference type="Proteomes" id="UP000515908"/>
    </source>
</evidence>